<comment type="caution">
    <text evidence="2">The sequence shown here is derived from an EMBL/GenBank/DDBJ whole genome shotgun (WGS) entry which is preliminary data.</text>
</comment>
<sequence length="42" mass="4654">MQHSDCLVKSRVIKQGEVINLAGNEIAYLCLESIRVAIRPSV</sequence>
<organism evidence="2 3">
    <name type="scientific">Vibrio ostreicida</name>
    <dbReference type="NCBI Taxonomy" id="526588"/>
    <lineage>
        <taxon>Bacteria</taxon>
        <taxon>Pseudomonadati</taxon>
        <taxon>Pseudomonadota</taxon>
        <taxon>Gammaproteobacteria</taxon>
        <taxon>Vibrionales</taxon>
        <taxon>Vibrionaceae</taxon>
        <taxon>Vibrio</taxon>
    </lineage>
</organism>
<reference evidence="2" key="1">
    <citation type="journal article" date="2014" name="Int. J. Syst. Evol. Microbiol.">
        <title>Complete genome of a new Firmicutes species belonging to the dominant human colonic microbiota ('Ruminococcus bicirculans') reveals two chromosomes and a selective capacity to utilize plant glucans.</title>
        <authorList>
            <consortium name="NISC Comparative Sequencing Program"/>
            <person name="Wegmann U."/>
            <person name="Louis P."/>
            <person name="Goesmann A."/>
            <person name="Henrissat B."/>
            <person name="Duncan S.H."/>
            <person name="Flint H.J."/>
        </authorList>
    </citation>
    <scope>NUCLEOTIDE SEQUENCE</scope>
    <source>
        <strain evidence="2">CECT 7398</strain>
    </source>
</reference>
<evidence type="ECO:0000313" key="2">
    <source>
        <dbReference type="EMBL" id="MDN3612274.1"/>
    </source>
</evidence>
<evidence type="ECO:0000313" key="1">
    <source>
        <dbReference type="EMBL" id="MDN3611154.1"/>
    </source>
</evidence>
<dbReference type="EMBL" id="JAUFQC010000015">
    <property type="protein sequence ID" value="MDN3611154.1"/>
    <property type="molecule type" value="Genomic_DNA"/>
</dbReference>
<proteinExistence type="predicted"/>
<evidence type="ECO:0000313" key="3">
    <source>
        <dbReference type="Proteomes" id="UP001238540"/>
    </source>
</evidence>
<dbReference type="Proteomes" id="UP001238540">
    <property type="component" value="Unassembled WGS sequence"/>
</dbReference>
<dbReference type="RefSeq" id="WP_290312697.1">
    <property type="nucleotide sequence ID" value="NZ_JAUFQC010000015.1"/>
</dbReference>
<reference evidence="2" key="3">
    <citation type="submission" date="2023-06" db="EMBL/GenBank/DDBJ databases">
        <authorList>
            <person name="Lucena T."/>
            <person name="Sun Q."/>
        </authorList>
    </citation>
    <scope>NUCLEOTIDE SEQUENCE</scope>
    <source>
        <strain evidence="2">CECT 7398</strain>
    </source>
</reference>
<name>A0ABT8C0W9_9VIBR</name>
<accession>A0ABT8C0W9</accession>
<dbReference type="EMBL" id="JAUFQC010000027">
    <property type="protein sequence ID" value="MDN3612274.1"/>
    <property type="molecule type" value="Genomic_DNA"/>
</dbReference>
<reference evidence="3" key="2">
    <citation type="journal article" date="2019" name="Int. J. Syst. Evol. Microbiol.">
        <title>The Global Catalogue of Microorganisms (GCM) 10K type strain sequencing project: providing services to taxonomists for standard genome sequencing and annotation.</title>
        <authorList>
            <consortium name="The Broad Institute Genomics Platform"/>
            <consortium name="The Broad Institute Genome Sequencing Center for Infectious Disease"/>
            <person name="Wu L."/>
            <person name="Ma J."/>
        </authorList>
    </citation>
    <scope>NUCLEOTIDE SEQUENCE [LARGE SCALE GENOMIC DNA]</scope>
    <source>
        <strain evidence="3">CECT 7398</strain>
    </source>
</reference>
<keyword evidence="3" id="KW-1185">Reference proteome</keyword>
<gene>
    <name evidence="1" type="ORF">QWZ16_16050</name>
    <name evidence="2" type="ORF">QWZ16_22010</name>
</gene>
<protein>
    <submittedName>
        <fullName evidence="2">Uncharacterized protein</fullName>
    </submittedName>
</protein>